<reference evidence="1 2" key="1">
    <citation type="submission" date="2024-02" db="EMBL/GenBank/DDBJ databases">
        <authorList>
            <person name="Chen Y."/>
            <person name="Shah S."/>
            <person name="Dougan E. K."/>
            <person name="Thang M."/>
            <person name="Chan C."/>
        </authorList>
    </citation>
    <scope>NUCLEOTIDE SEQUENCE [LARGE SCALE GENOMIC DNA]</scope>
</reference>
<sequence>MKVGKTESQAALNLLKFVHPDITQRLTDLVKIYTMGKFVTHEPVAAGIFCGTYNGSTSLSAAWTAQLGNSVGVLLLLCNRMESDFASQHIKMRKPYTSKDLEPLQRCCAAYLACVEAFRERFPEEFVKKELPTIEKTKLGCHHCYCKQSWLKPLQCELEACFEVVKVSDFLEC</sequence>
<protein>
    <submittedName>
        <fullName evidence="1">Uncharacterized protein</fullName>
    </submittedName>
</protein>
<proteinExistence type="predicted"/>
<evidence type="ECO:0000313" key="1">
    <source>
        <dbReference type="EMBL" id="CAK9065013.1"/>
    </source>
</evidence>
<keyword evidence="2" id="KW-1185">Reference proteome</keyword>
<gene>
    <name evidence="1" type="ORF">CCMP2556_LOCUS31960</name>
</gene>
<name>A0ABP0NNN9_9DINO</name>
<accession>A0ABP0NNN9</accession>
<dbReference type="Proteomes" id="UP001642484">
    <property type="component" value="Unassembled WGS sequence"/>
</dbReference>
<organism evidence="1 2">
    <name type="scientific">Durusdinium trenchii</name>
    <dbReference type="NCBI Taxonomy" id="1381693"/>
    <lineage>
        <taxon>Eukaryota</taxon>
        <taxon>Sar</taxon>
        <taxon>Alveolata</taxon>
        <taxon>Dinophyceae</taxon>
        <taxon>Suessiales</taxon>
        <taxon>Symbiodiniaceae</taxon>
        <taxon>Durusdinium</taxon>
    </lineage>
</organism>
<dbReference type="EMBL" id="CAXAMN010021965">
    <property type="protein sequence ID" value="CAK9065013.1"/>
    <property type="molecule type" value="Genomic_DNA"/>
</dbReference>
<comment type="caution">
    <text evidence="1">The sequence shown here is derived from an EMBL/GenBank/DDBJ whole genome shotgun (WGS) entry which is preliminary data.</text>
</comment>
<evidence type="ECO:0000313" key="2">
    <source>
        <dbReference type="Proteomes" id="UP001642484"/>
    </source>
</evidence>